<evidence type="ECO:0000256" key="8">
    <source>
        <dbReference type="ARBA" id="ARBA00022989"/>
    </source>
</evidence>
<keyword evidence="6 12" id="KW-0812">Transmembrane</keyword>
<geneLocation type="mitochondrion" evidence="14"/>
<evidence type="ECO:0000256" key="3">
    <source>
        <dbReference type="ARBA" id="ARBA00011291"/>
    </source>
</evidence>
<evidence type="ECO:0000256" key="10">
    <source>
        <dbReference type="ARBA" id="ARBA00023128"/>
    </source>
</evidence>
<keyword evidence="5 12" id="KW-0138">CF(0)</keyword>
<dbReference type="InterPro" id="IPR001421">
    <property type="entry name" value="ATP8_metazoa"/>
</dbReference>
<comment type="subunit">
    <text evidence="3">F-type ATPases have 2 components, CF(1) - the catalytic core - and CF(0) - the membrane proton channel.</text>
</comment>
<comment type="subcellular location">
    <subcellularLocation>
        <location evidence="1 12">Mitochondrion membrane</location>
        <topology evidence="1 12">Single-pass membrane protein</topology>
    </subcellularLocation>
</comment>
<proteinExistence type="inferred from homology"/>
<dbReference type="AlphaFoldDB" id="A0A8T9ELN6"/>
<keyword evidence="8 13" id="KW-1133">Transmembrane helix</keyword>
<evidence type="ECO:0000256" key="9">
    <source>
        <dbReference type="ARBA" id="ARBA00023065"/>
    </source>
</evidence>
<keyword evidence="4 12" id="KW-0813">Transport</keyword>
<evidence type="ECO:0000256" key="5">
    <source>
        <dbReference type="ARBA" id="ARBA00022547"/>
    </source>
</evidence>
<evidence type="ECO:0000256" key="11">
    <source>
        <dbReference type="ARBA" id="ARBA00023136"/>
    </source>
</evidence>
<dbReference type="GO" id="GO:0031966">
    <property type="term" value="C:mitochondrial membrane"/>
    <property type="evidence" value="ECO:0007669"/>
    <property type="project" value="UniProtKB-SubCell"/>
</dbReference>
<organism evidence="14">
    <name type="scientific">Euplax sp</name>
    <dbReference type="NCBI Taxonomy" id="2925339"/>
    <lineage>
        <taxon>Eukaryota</taxon>
        <taxon>Metazoa</taxon>
        <taxon>Ecdysozoa</taxon>
        <taxon>Arthropoda</taxon>
        <taxon>Crustacea</taxon>
        <taxon>Multicrustacea</taxon>
        <taxon>Malacostraca</taxon>
        <taxon>Eumalacostraca</taxon>
        <taxon>Eucarida</taxon>
        <taxon>Decapoda</taxon>
        <taxon>Pleocyemata</taxon>
        <taxon>Brachyura</taxon>
        <taxon>Eubrachyura</taxon>
        <taxon>Ocypodoidea</taxon>
        <taxon>Macrophthalmidae</taxon>
        <taxon>Macrophthalminae</taxon>
        <taxon>Euplax</taxon>
    </lineage>
</organism>
<keyword evidence="9 12" id="KW-0406">Ion transport</keyword>
<keyword evidence="11 13" id="KW-0472">Membrane</keyword>
<evidence type="ECO:0000256" key="1">
    <source>
        <dbReference type="ARBA" id="ARBA00004304"/>
    </source>
</evidence>
<dbReference type="GO" id="GO:0015078">
    <property type="term" value="F:proton transmembrane transporter activity"/>
    <property type="evidence" value="ECO:0007669"/>
    <property type="project" value="InterPro"/>
</dbReference>
<reference evidence="14" key="1">
    <citation type="submission" date="2020-03" db="EMBL/GenBank/DDBJ databases">
        <authorList>
            <person name="Gong L."/>
            <person name="Lu X."/>
            <person name="Zhang Y."/>
            <person name="Liu L."/>
            <person name="Lv Z."/>
        </authorList>
    </citation>
    <scope>NUCLEOTIDE SEQUENCE</scope>
</reference>
<accession>A0A8T9ELN6</accession>
<name>A0A8T9ELN6_9EUCA</name>
<dbReference type="Pfam" id="PF00895">
    <property type="entry name" value="ATP-synt_8"/>
    <property type="match status" value="1"/>
</dbReference>
<dbReference type="EMBL" id="MT176431">
    <property type="protein sequence ID" value="UNI92558.1"/>
    <property type="molecule type" value="Genomic_DNA"/>
</dbReference>
<keyword evidence="10 12" id="KW-0496">Mitochondrion</keyword>
<evidence type="ECO:0000256" key="13">
    <source>
        <dbReference type="SAM" id="Phobius"/>
    </source>
</evidence>
<evidence type="ECO:0000256" key="2">
    <source>
        <dbReference type="ARBA" id="ARBA00008892"/>
    </source>
</evidence>
<dbReference type="GO" id="GO:0045259">
    <property type="term" value="C:proton-transporting ATP synthase complex"/>
    <property type="evidence" value="ECO:0007669"/>
    <property type="project" value="UniProtKB-KW"/>
</dbReference>
<gene>
    <name evidence="14" type="primary">ATP8</name>
</gene>
<dbReference type="GO" id="GO:0015986">
    <property type="term" value="P:proton motive force-driven ATP synthesis"/>
    <property type="evidence" value="ECO:0007669"/>
    <property type="project" value="InterPro"/>
</dbReference>
<protein>
    <recommendedName>
        <fullName evidence="12">ATP synthase complex subunit 8</fullName>
    </recommendedName>
</protein>
<keyword evidence="7 12" id="KW-0375">Hydrogen ion transport</keyword>
<comment type="similarity">
    <text evidence="2 12">Belongs to the ATPase protein 8 family.</text>
</comment>
<feature type="transmembrane region" description="Helical" evidence="13">
    <location>
        <begin position="6"/>
        <end position="31"/>
    </location>
</feature>
<evidence type="ECO:0000256" key="4">
    <source>
        <dbReference type="ARBA" id="ARBA00022448"/>
    </source>
</evidence>
<evidence type="ECO:0000256" key="6">
    <source>
        <dbReference type="ARBA" id="ARBA00022692"/>
    </source>
</evidence>
<evidence type="ECO:0000256" key="7">
    <source>
        <dbReference type="ARBA" id="ARBA00022781"/>
    </source>
</evidence>
<evidence type="ECO:0000313" key="14">
    <source>
        <dbReference type="EMBL" id="UNI92558.1"/>
    </source>
</evidence>
<sequence>MMPQMAPIMWLPMFIFFLLFLYTFIVMNFYIKPFNKIMTTKYDSNPPSKHWKL</sequence>
<evidence type="ECO:0000256" key="12">
    <source>
        <dbReference type="RuleBase" id="RU003661"/>
    </source>
</evidence>